<proteinExistence type="predicted"/>
<dbReference type="InterPro" id="IPR004330">
    <property type="entry name" value="FAR1_DNA_bnd_dom"/>
</dbReference>
<evidence type="ECO:0000259" key="1">
    <source>
        <dbReference type="Pfam" id="PF03101"/>
    </source>
</evidence>
<dbReference type="Pfam" id="PF03101">
    <property type="entry name" value="FAR1"/>
    <property type="match status" value="1"/>
</dbReference>
<keyword evidence="3" id="KW-1185">Reference proteome</keyword>
<dbReference type="PANTHER" id="PTHR46328:SF27">
    <property type="entry name" value="OS12G0287500 PROTEIN"/>
    <property type="match status" value="1"/>
</dbReference>
<reference evidence="2 3" key="1">
    <citation type="submission" date="2020-10" db="EMBL/GenBank/DDBJ databases">
        <title>The Coptis chinensis genome and diversification of protoberbering-type alkaloids.</title>
        <authorList>
            <person name="Wang B."/>
            <person name="Shu S."/>
            <person name="Song C."/>
            <person name="Liu Y."/>
        </authorList>
    </citation>
    <scope>NUCLEOTIDE SEQUENCE [LARGE SCALE GENOMIC DNA]</scope>
    <source>
        <strain evidence="2">HL-2020</strain>
        <tissue evidence="2">Leaf</tissue>
    </source>
</reference>
<dbReference type="EMBL" id="JADFTS010000004">
    <property type="protein sequence ID" value="KAF9609435.1"/>
    <property type="molecule type" value="Genomic_DNA"/>
</dbReference>
<dbReference type="OrthoDB" id="1487673at2759"/>
<protein>
    <recommendedName>
        <fullName evidence="1">FAR1 domain-containing protein</fullName>
    </recommendedName>
</protein>
<dbReference type="Proteomes" id="UP000631114">
    <property type="component" value="Unassembled WGS sequence"/>
</dbReference>
<comment type="caution">
    <text evidence="2">The sequence shown here is derived from an EMBL/GenBank/DDBJ whole genome shotgun (WGS) entry which is preliminary data.</text>
</comment>
<evidence type="ECO:0000313" key="3">
    <source>
        <dbReference type="Proteomes" id="UP000631114"/>
    </source>
</evidence>
<dbReference type="AlphaFoldDB" id="A0A835I0G3"/>
<sequence>MEKFDNLYSFEKHLWDLNLDVAETQETIDIDEEEGTNYQNDCQGATENEEAIGIDEEENVKNSIDCQDSIPKIGMIFNSESEAYSSYNQYTRIVGFSVRRSHQKKIKNGQIRRRQYVCSKEGVRATILEVPQNIQEQIHELVAWPEYCSKCKKMEIGL</sequence>
<organism evidence="2 3">
    <name type="scientific">Coptis chinensis</name>
    <dbReference type="NCBI Taxonomy" id="261450"/>
    <lineage>
        <taxon>Eukaryota</taxon>
        <taxon>Viridiplantae</taxon>
        <taxon>Streptophyta</taxon>
        <taxon>Embryophyta</taxon>
        <taxon>Tracheophyta</taxon>
        <taxon>Spermatophyta</taxon>
        <taxon>Magnoliopsida</taxon>
        <taxon>Ranunculales</taxon>
        <taxon>Ranunculaceae</taxon>
        <taxon>Coptidoideae</taxon>
        <taxon>Coptis</taxon>
    </lineage>
</organism>
<name>A0A835I0G3_9MAGN</name>
<gene>
    <name evidence="2" type="ORF">IFM89_016235</name>
</gene>
<feature type="domain" description="FAR1" evidence="1">
    <location>
        <begin position="87"/>
        <end position="125"/>
    </location>
</feature>
<dbReference type="PANTHER" id="PTHR46328">
    <property type="entry name" value="FAR-RED IMPAIRED RESPONSIVE (FAR1) FAMILY PROTEIN-RELATED"/>
    <property type="match status" value="1"/>
</dbReference>
<accession>A0A835I0G3</accession>
<evidence type="ECO:0000313" key="2">
    <source>
        <dbReference type="EMBL" id="KAF9609435.1"/>
    </source>
</evidence>